<keyword evidence="5 12" id="KW-0732">Signal</keyword>
<keyword evidence="8" id="KW-0503">Monooxygenase</keyword>
<dbReference type="GO" id="GO:0004497">
    <property type="term" value="F:monooxygenase activity"/>
    <property type="evidence" value="ECO:0007669"/>
    <property type="project" value="UniProtKB-KW"/>
</dbReference>
<evidence type="ECO:0000256" key="4">
    <source>
        <dbReference type="ARBA" id="ARBA00022723"/>
    </source>
</evidence>
<evidence type="ECO:0000259" key="13">
    <source>
        <dbReference type="PROSITE" id="PS50927"/>
    </source>
</evidence>
<dbReference type="InterPro" id="IPR001480">
    <property type="entry name" value="Bulb-type_lectin_dom"/>
</dbReference>
<dbReference type="InParanoid" id="A0A2P6MSV6"/>
<accession>A0A2P6MSV6</accession>
<keyword evidence="9" id="KW-1015">Disulfide bond</keyword>
<feature type="signal peptide" evidence="12">
    <location>
        <begin position="1"/>
        <end position="16"/>
    </location>
</feature>
<comment type="subcellular location">
    <subcellularLocation>
        <location evidence="2">Secreted</location>
    </subcellularLocation>
</comment>
<comment type="caution">
    <text evidence="14">The sequence shown here is derived from an EMBL/GenBank/DDBJ whole genome shotgun (WGS) entry which is preliminary data.</text>
</comment>
<evidence type="ECO:0000256" key="10">
    <source>
        <dbReference type="ARBA" id="ARBA00023180"/>
    </source>
</evidence>
<dbReference type="SUPFAM" id="SSF51110">
    <property type="entry name" value="alpha-D-mannose-specific plant lectins"/>
    <property type="match status" value="1"/>
</dbReference>
<feature type="chain" id="PRO_5015159248" description="Bulb-type lectin domain-containing protein" evidence="12">
    <location>
        <begin position="17"/>
        <end position="450"/>
    </location>
</feature>
<evidence type="ECO:0000256" key="2">
    <source>
        <dbReference type="ARBA" id="ARBA00004613"/>
    </source>
</evidence>
<protein>
    <recommendedName>
        <fullName evidence="13">Bulb-type lectin domain-containing protein</fullName>
    </recommendedName>
</protein>
<dbReference type="InterPro" id="IPR036426">
    <property type="entry name" value="Bulb-type_lectin_dom_sf"/>
</dbReference>
<keyword evidence="10" id="KW-0325">Glycoprotein</keyword>
<keyword evidence="7" id="KW-0186">Copper</keyword>
<reference evidence="14 15" key="1">
    <citation type="journal article" date="2018" name="Genome Biol. Evol.">
        <title>Multiple Roots of Fruiting Body Formation in Amoebozoa.</title>
        <authorList>
            <person name="Hillmann F."/>
            <person name="Forbes G."/>
            <person name="Novohradska S."/>
            <person name="Ferling I."/>
            <person name="Riege K."/>
            <person name="Groth M."/>
            <person name="Westermann M."/>
            <person name="Marz M."/>
            <person name="Spaller T."/>
            <person name="Winckler T."/>
            <person name="Schaap P."/>
            <person name="Glockner G."/>
        </authorList>
    </citation>
    <scope>NUCLEOTIDE SEQUENCE [LARGE SCALE GENOMIC DNA]</scope>
    <source>
        <strain evidence="14 15">Jena</strain>
    </source>
</reference>
<comment type="cofactor">
    <cofactor evidence="1">
        <name>Cu(2+)</name>
        <dbReference type="ChEBI" id="CHEBI:29036"/>
    </cofactor>
</comment>
<proteinExistence type="inferred from homology"/>
<dbReference type="AlphaFoldDB" id="A0A2P6MSV6"/>
<gene>
    <name evidence="14" type="ORF">PROFUN_06646</name>
</gene>
<evidence type="ECO:0000256" key="11">
    <source>
        <dbReference type="ARBA" id="ARBA00046340"/>
    </source>
</evidence>
<name>A0A2P6MSV6_9EUKA</name>
<sequence length="450" mass="50195">MQRALLLLVAVASALSHCSMWHPSTFDCDRASINSAGNSQPLQDLPFSQWWWHNNLDCPPAAGQVFNLPANGQAVVELSTNKAFTSKANGGHKGMIQPNTPVPWTNDWTNIHAPARGDVAGCAFAISYKSDPRQVKPEDFVIFSVVHDCVARQNQTFNIPNLPACPNGKCMCSWFWIHKSIGGSDQMYMTPFVCNVTNVRSNAKAVDVAHAQAPRKCYDPTTCTMGPRNPMYWKNERREIHRETVTDERTANMPEDGHRAPTYSILYGWKEGAQKDIFVNTNPNNYTARAAPTEKKCTNSTVNPKAYGSRISSDKPATFLVDGGDAIISPNCRYVAYLQRDTGNLIVKNLTDQQVLWYGGVKQRGPRPLTLKLLADGQVNTYDSNGTVQWSTPMTQGLGKGPYHLDIINGGQLVLTDATQQHRWENFFFDDRENQFLSTSADPAVWRRRP</sequence>
<evidence type="ECO:0000256" key="5">
    <source>
        <dbReference type="ARBA" id="ARBA00022729"/>
    </source>
</evidence>
<feature type="domain" description="Bulb-type lectin" evidence="13">
    <location>
        <begin position="312"/>
        <end position="428"/>
    </location>
</feature>
<evidence type="ECO:0000256" key="9">
    <source>
        <dbReference type="ARBA" id="ARBA00023157"/>
    </source>
</evidence>
<evidence type="ECO:0000256" key="3">
    <source>
        <dbReference type="ARBA" id="ARBA00022525"/>
    </source>
</evidence>
<dbReference type="Gene3D" id="2.90.10.10">
    <property type="entry name" value="Bulb-type lectin domain"/>
    <property type="match status" value="1"/>
</dbReference>
<evidence type="ECO:0000313" key="14">
    <source>
        <dbReference type="EMBL" id="PRP74785.1"/>
    </source>
</evidence>
<keyword evidence="6" id="KW-0560">Oxidoreductase</keyword>
<evidence type="ECO:0000313" key="15">
    <source>
        <dbReference type="Proteomes" id="UP000241769"/>
    </source>
</evidence>
<evidence type="ECO:0000256" key="1">
    <source>
        <dbReference type="ARBA" id="ARBA00001973"/>
    </source>
</evidence>
<keyword evidence="3" id="KW-0964">Secreted</keyword>
<organism evidence="14 15">
    <name type="scientific">Planoprotostelium fungivorum</name>
    <dbReference type="NCBI Taxonomy" id="1890364"/>
    <lineage>
        <taxon>Eukaryota</taxon>
        <taxon>Amoebozoa</taxon>
        <taxon>Evosea</taxon>
        <taxon>Variosea</taxon>
        <taxon>Cavosteliida</taxon>
        <taxon>Cavosteliaceae</taxon>
        <taxon>Planoprotostelium</taxon>
    </lineage>
</organism>
<dbReference type="GO" id="GO:0005576">
    <property type="term" value="C:extracellular region"/>
    <property type="evidence" value="ECO:0007669"/>
    <property type="project" value="UniProtKB-SubCell"/>
</dbReference>
<dbReference type="InterPro" id="IPR054497">
    <property type="entry name" value="LPMO_AA14"/>
</dbReference>
<dbReference type="EMBL" id="MDYQ01000441">
    <property type="protein sequence ID" value="PRP74785.1"/>
    <property type="molecule type" value="Genomic_DNA"/>
</dbReference>
<dbReference type="Pfam" id="PF22810">
    <property type="entry name" value="LPMO_AA14"/>
    <property type="match status" value="1"/>
</dbReference>
<dbReference type="OrthoDB" id="34529at2759"/>
<dbReference type="Gene3D" id="2.70.50.70">
    <property type="match status" value="1"/>
</dbReference>
<dbReference type="PROSITE" id="PS50927">
    <property type="entry name" value="BULB_LECTIN"/>
    <property type="match status" value="1"/>
</dbReference>
<evidence type="ECO:0000256" key="7">
    <source>
        <dbReference type="ARBA" id="ARBA00023008"/>
    </source>
</evidence>
<dbReference type="Proteomes" id="UP000241769">
    <property type="component" value="Unassembled WGS sequence"/>
</dbReference>
<comment type="similarity">
    <text evidence="11">Belongs to the polysaccharide monooxygenase AA14 family.</text>
</comment>
<keyword evidence="4" id="KW-0479">Metal-binding</keyword>
<evidence type="ECO:0000256" key="12">
    <source>
        <dbReference type="SAM" id="SignalP"/>
    </source>
</evidence>
<dbReference type="GO" id="GO:0046872">
    <property type="term" value="F:metal ion binding"/>
    <property type="evidence" value="ECO:0007669"/>
    <property type="project" value="UniProtKB-KW"/>
</dbReference>
<dbReference type="STRING" id="1890364.A0A2P6MSV6"/>
<evidence type="ECO:0000256" key="6">
    <source>
        <dbReference type="ARBA" id="ARBA00023002"/>
    </source>
</evidence>
<keyword evidence="15" id="KW-1185">Reference proteome</keyword>
<evidence type="ECO:0000256" key="8">
    <source>
        <dbReference type="ARBA" id="ARBA00023033"/>
    </source>
</evidence>